<dbReference type="PANTHER" id="PTHR43764:SF1">
    <property type="entry name" value="MOLYBDOPTERIN MOLYBDOTRANSFERASE"/>
    <property type="match status" value="1"/>
</dbReference>
<reference evidence="5 6" key="2">
    <citation type="submission" date="2012-08" db="EMBL/GenBank/DDBJ databases">
        <title>The Genome Sequence of Turicella otitidis ATCC 51513.</title>
        <authorList>
            <consortium name="The Broad Institute Genome Sequencing Platform"/>
            <person name="Earl A."/>
            <person name="Ward D."/>
            <person name="Feldgarden M."/>
            <person name="Gevers D."/>
            <person name="Huys G."/>
            <person name="Walker B."/>
            <person name="Young S.K."/>
            <person name="Zeng Q."/>
            <person name="Gargeya S."/>
            <person name="Fitzgerald M."/>
            <person name="Haas B."/>
            <person name="Abouelleil A."/>
            <person name="Alvarado L."/>
            <person name="Arachchi H.M."/>
            <person name="Berlin A.M."/>
            <person name="Chapman S.B."/>
            <person name="Goldberg J."/>
            <person name="Griggs A."/>
            <person name="Gujja S."/>
            <person name="Hansen M."/>
            <person name="Howarth C."/>
            <person name="Imamovic A."/>
            <person name="Larimer J."/>
            <person name="McCowen C."/>
            <person name="Montmayeur A."/>
            <person name="Murphy C."/>
            <person name="Neiman D."/>
            <person name="Pearson M."/>
            <person name="Priest M."/>
            <person name="Roberts A."/>
            <person name="Saif S."/>
            <person name="Shea T."/>
            <person name="Sisk P."/>
            <person name="Sykes S."/>
            <person name="Wortman J."/>
            <person name="Nusbaum C."/>
            <person name="Birren B."/>
        </authorList>
    </citation>
    <scope>NUCLEOTIDE SEQUENCE [LARGE SCALE GENOMIC DNA]</scope>
    <source>
        <strain evidence="5 6">ATCC 51513</strain>
    </source>
</reference>
<protein>
    <submittedName>
        <fullName evidence="5">Molybdenum cofactor synthesis domain-containing protein</fullName>
    </submittedName>
    <submittedName>
        <fullName evidence="4">Molybdopterin biosynthesis protein</fullName>
    </submittedName>
</protein>
<gene>
    <name evidence="4" type="ORF">BN46_0522</name>
    <name evidence="5" type="ORF">HMPREF9719_01028</name>
</gene>
<keyword evidence="6" id="KW-1185">Reference proteome</keyword>
<organism evidence="4 7">
    <name type="scientific">Corynebacterium otitidis ATCC 51513</name>
    <dbReference type="NCBI Taxonomy" id="883169"/>
    <lineage>
        <taxon>Bacteria</taxon>
        <taxon>Bacillati</taxon>
        <taxon>Actinomycetota</taxon>
        <taxon>Actinomycetes</taxon>
        <taxon>Mycobacteriales</taxon>
        <taxon>Corynebacteriaceae</taxon>
        <taxon>Corynebacterium</taxon>
    </lineage>
</organism>
<sequence length="200" mass="19980">MAENTSGAPAPLAERLGGEAEVGARFAGVPEPDDDYLRAADNEPTPIRRSTALVVEVADRFGEPGAAKLAGELAAEGGHVVTGLVSVGAADEEITAALEHAVVGGVDLVLTVGGVGVAGRHRAPEATAALLDRELPGLSEALRAAALKAGDADGALSRGVAGISGSTVVINLPAGRAGIRSGLEVVLPLVEAAVRQSRRH</sequence>
<dbReference type="SUPFAM" id="SSF53218">
    <property type="entry name" value="Molybdenum cofactor biosynthesis proteins"/>
    <property type="match status" value="1"/>
</dbReference>
<dbReference type="InterPro" id="IPR036425">
    <property type="entry name" value="MoaB/Mog-like_dom_sf"/>
</dbReference>
<comment type="caution">
    <text evidence="4">The sequence shown here is derived from an EMBL/GenBank/DDBJ whole genome shotgun (WGS) entry which is preliminary data.</text>
</comment>
<dbReference type="eggNOG" id="COG0521">
    <property type="taxonomic scope" value="Bacteria"/>
</dbReference>
<dbReference type="PANTHER" id="PTHR43764">
    <property type="entry name" value="MOLYBDENUM COFACTOR BIOSYNTHESIS"/>
    <property type="match status" value="1"/>
</dbReference>
<dbReference type="OrthoDB" id="9784492at2"/>
<dbReference type="EMBL" id="AHAE01000045">
    <property type="protein sequence ID" value="EJZ82045.1"/>
    <property type="molecule type" value="Genomic_DNA"/>
</dbReference>
<evidence type="ECO:0000256" key="2">
    <source>
        <dbReference type="ARBA" id="ARBA00023150"/>
    </source>
</evidence>
<dbReference type="STRING" id="29321.AAV33_07300"/>
<evidence type="ECO:0000313" key="6">
    <source>
        <dbReference type="Proteomes" id="UP000006078"/>
    </source>
</evidence>
<evidence type="ECO:0000259" key="3">
    <source>
        <dbReference type="Pfam" id="PF00994"/>
    </source>
</evidence>
<dbReference type="InterPro" id="IPR001453">
    <property type="entry name" value="MoaB/Mog_dom"/>
</dbReference>
<keyword evidence="2" id="KW-0501">Molybdenum cofactor biosynthesis</keyword>
<evidence type="ECO:0000313" key="7">
    <source>
        <dbReference type="Proteomes" id="UP000011016"/>
    </source>
</evidence>
<proteinExistence type="predicted"/>
<dbReference type="HOGENOM" id="CLU_077358_4_0_11"/>
<dbReference type="Proteomes" id="UP000011016">
    <property type="component" value="Unassembled WGS sequence"/>
</dbReference>
<feature type="domain" description="MoaB/Mog" evidence="3">
    <location>
        <begin position="72"/>
        <end position="191"/>
    </location>
</feature>
<evidence type="ECO:0000313" key="4">
    <source>
        <dbReference type="EMBL" id="CCI83261.1"/>
    </source>
</evidence>
<dbReference type="RefSeq" id="WP_004600918.1">
    <property type="nucleotide sequence ID" value="NZ_HF541866.1"/>
</dbReference>
<dbReference type="InterPro" id="IPR051920">
    <property type="entry name" value="MPT_Adenylyltrnsfr/MoaC-Rel"/>
</dbReference>
<dbReference type="EMBL" id="CAJZ01000079">
    <property type="protein sequence ID" value="CCI83261.1"/>
    <property type="molecule type" value="Genomic_DNA"/>
</dbReference>
<comment type="pathway">
    <text evidence="1">Cofactor biosynthesis; molybdopterin biosynthesis.</text>
</comment>
<dbReference type="GO" id="GO:0006777">
    <property type="term" value="P:Mo-molybdopterin cofactor biosynthetic process"/>
    <property type="evidence" value="ECO:0007669"/>
    <property type="project" value="UniProtKB-KW"/>
</dbReference>
<evidence type="ECO:0000313" key="5">
    <source>
        <dbReference type="EMBL" id="EJZ82045.1"/>
    </source>
</evidence>
<dbReference type="Proteomes" id="UP000006078">
    <property type="component" value="Unassembled WGS sequence"/>
</dbReference>
<evidence type="ECO:0000256" key="1">
    <source>
        <dbReference type="ARBA" id="ARBA00005046"/>
    </source>
</evidence>
<dbReference type="Pfam" id="PF00994">
    <property type="entry name" value="MoCF_biosynth"/>
    <property type="match status" value="1"/>
</dbReference>
<name>I7JVT6_9CORY</name>
<accession>I7JVT6</accession>
<dbReference type="AlphaFoldDB" id="I7JVT6"/>
<reference evidence="4 7" key="1">
    <citation type="journal article" date="2012" name="J. Bacteriol.">
        <title>Draft Genome Sequence of Turicella otitidis ATCC 51513, Isolated from Middle Ear Fluid from a Child with Otitis Media.</title>
        <authorList>
            <person name="Brinkrolf K."/>
            <person name="Schneider J."/>
            <person name="Knecht M."/>
            <person name="Ruckert C."/>
            <person name="Tauch A."/>
        </authorList>
    </citation>
    <scope>NUCLEOTIDE SEQUENCE [LARGE SCALE GENOMIC DNA]</scope>
    <source>
        <strain evidence="4 7">ATCC 51513</strain>
    </source>
</reference>
<dbReference type="Gene3D" id="3.40.980.10">
    <property type="entry name" value="MoaB/Mog-like domain"/>
    <property type="match status" value="1"/>
</dbReference>